<dbReference type="NCBIfam" id="NF033831">
    <property type="entry name" value="sce7725_fam"/>
    <property type="match status" value="1"/>
</dbReference>
<dbReference type="Proteomes" id="UP000238365">
    <property type="component" value="Chromosome"/>
</dbReference>
<evidence type="ECO:0000313" key="1">
    <source>
        <dbReference type="EMBL" id="AUX92169.1"/>
    </source>
</evidence>
<protein>
    <recommendedName>
        <fullName evidence="3">Sce7725 family protein</fullName>
    </recommendedName>
</protein>
<dbReference type="OrthoDB" id="8910160at2"/>
<organism evidence="1 2">
    <name type="scientific">Mixta gaviniae</name>
    <dbReference type="NCBI Taxonomy" id="665914"/>
    <lineage>
        <taxon>Bacteria</taxon>
        <taxon>Pseudomonadati</taxon>
        <taxon>Pseudomonadota</taxon>
        <taxon>Gammaproteobacteria</taxon>
        <taxon>Enterobacterales</taxon>
        <taxon>Erwiniaceae</taxon>
        <taxon>Mixta</taxon>
    </lineage>
</organism>
<dbReference type="AlphaFoldDB" id="A0A1X1E1V2"/>
<evidence type="ECO:0008006" key="3">
    <source>
        <dbReference type="Google" id="ProtNLM"/>
    </source>
</evidence>
<proteinExistence type="predicted"/>
<dbReference type="KEGG" id="pgz:C2E15_03000"/>
<keyword evidence="2" id="KW-1185">Reference proteome</keyword>
<accession>A0A1X1E1V2</accession>
<reference evidence="1 2" key="1">
    <citation type="submission" date="2018-01" db="EMBL/GenBank/DDBJ databases">
        <title>Complete and assembled Genome of Pantoea gaviniae DSM22758T.</title>
        <authorList>
            <person name="Stevens M.J.A."/>
            <person name="Zurfluh K."/>
            <person name="Stephan R."/>
        </authorList>
    </citation>
    <scope>NUCLEOTIDE SEQUENCE [LARGE SCALE GENOMIC DNA]</scope>
    <source>
        <strain evidence="1 2">DSM 22758</strain>
    </source>
</reference>
<dbReference type="RefSeq" id="WP_104956069.1">
    <property type="nucleotide sequence ID" value="NZ_CP026377.1"/>
</dbReference>
<gene>
    <name evidence="1" type="ORF">C2E15_03000</name>
</gene>
<evidence type="ECO:0000313" key="2">
    <source>
        <dbReference type="Proteomes" id="UP000238365"/>
    </source>
</evidence>
<sequence length="315" mass="35876">MYYCYLRAKQYELLAVRSCLPKIVQKNMAIIIEPVRENNRDLYSCLRDAKNENARLILIVNPKCGELEGNERLTEELIKGAIELYPQVELGFIVDDTTSPTQVTSFFNAYLQQAKSIIHKSSYVNAQQLLNIELSDRLFKSNIFIEGKCSASYVSNFNQTFKVLVHDGLNRTQTNAGYANNIIEFFSDLYLNYRQIGFQGFGDFSIVGDHFVEGGGQAVTAVIHVTYEDTDKTQILAHHFLSDPRVAAEDVAILIDEALEKLEAFITSQRPDILNWSTACKELIAIYNTPGERTNLAYIKKMTIKHHFELMHNIL</sequence>
<name>A0A1X1E1V2_9GAMM</name>
<dbReference type="InterPro" id="IPR047727">
    <property type="entry name" value="Sce7725-like"/>
</dbReference>
<dbReference type="EMBL" id="CP026377">
    <property type="protein sequence ID" value="AUX92169.1"/>
    <property type="molecule type" value="Genomic_DNA"/>
</dbReference>